<feature type="transmembrane region" description="Helical" evidence="8">
    <location>
        <begin position="125"/>
        <end position="147"/>
    </location>
</feature>
<name>A0A1S2VPU7_9BACT</name>
<feature type="transmembrane region" description="Helical" evidence="8">
    <location>
        <begin position="159"/>
        <end position="178"/>
    </location>
</feature>
<comment type="subcellular location">
    <subcellularLocation>
        <location evidence="1">Cell membrane</location>
        <topology evidence="1">Multi-pass membrane protein</topology>
    </subcellularLocation>
</comment>
<dbReference type="CDD" id="cd06853">
    <property type="entry name" value="GT_WecA_like"/>
    <property type="match status" value="1"/>
</dbReference>
<sequence length="406" mass="45700">MNLELLIAFIKNKFNEELFTIGLYQCLLSFLVACFVSIISIPVVIKISELKSLMDKPGERRSHTTPTPTFGGIAIFAAVLISYFLWPSIDQTDIYRTNLSIVGMTILFFVGIKDDLVNVDPNKKIFFQVLSAMILIFFGDLKVDYLYGIMGFHHIEQVISVLLTCFIFIALTNAINLIDGIDGLAGGIATIASATFGGWFLLTNHFAMACLAFSLSGALIGFLRFNFSKTSKIFMGDTGSLILGFMLSFFAVRFINLNASYRFEPTAFFNAPIIAIVILIVPIFDTLRVFLVRILAGRSPFAADRNHMHHILLDNGLNHASATMLLCAVSLFNTIMFFMLHRNITNTQSLLVLAALFMLYMMVSFMLKMRALYISTHPRRRRAVLRREFFSAFTGREGSKRLIDWL</sequence>
<dbReference type="PROSITE" id="PS01348">
    <property type="entry name" value="MRAY_2"/>
    <property type="match status" value="1"/>
</dbReference>
<dbReference type="GO" id="GO:0044038">
    <property type="term" value="P:cell wall macromolecule biosynthetic process"/>
    <property type="evidence" value="ECO:0007669"/>
    <property type="project" value="TreeGrafter"/>
</dbReference>
<keyword evidence="4 8" id="KW-0812">Transmembrane</keyword>
<evidence type="ECO:0000256" key="6">
    <source>
        <dbReference type="ARBA" id="ARBA00023136"/>
    </source>
</evidence>
<evidence type="ECO:0000256" key="7">
    <source>
        <dbReference type="PIRSR" id="PIRSR600715-1"/>
    </source>
</evidence>
<dbReference type="EMBL" id="MORL01000001">
    <property type="protein sequence ID" value="OIN60797.1"/>
    <property type="molecule type" value="Genomic_DNA"/>
</dbReference>
<dbReference type="AlphaFoldDB" id="A0A1S2VPU7"/>
<accession>A0A1S2VPU7</accession>
<feature type="transmembrane region" description="Helical" evidence="8">
    <location>
        <begin position="234"/>
        <end position="255"/>
    </location>
</feature>
<feature type="transmembrane region" description="Helical" evidence="8">
    <location>
        <begin position="350"/>
        <end position="373"/>
    </location>
</feature>
<feature type="binding site" evidence="7">
    <location>
        <position position="176"/>
    </location>
    <ligand>
        <name>Mg(2+)</name>
        <dbReference type="ChEBI" id="CHEBI:18420"/>
    </ligand>
</feature>
<dbReference type="Pfam" id="PF00953">
    <property type="entry name" value="Glycos_transf_4"/>
    <property type="match status" value="1"/>
</dbReference>
<feature type="transmembrane region" description="Helical" evidence="8">
    <location>
        <begin position="198"/>
        <end position="222"/>
    </location>
</feature>
<feature type="transmembrane region" description="Helical" evidence="8">
    <location>
        <begin position="93"/>
        <end position="113"/>
    </location>
</feature>
<evidence type="ECO:0000256" key="2">
    <source>
        <dbReference type="ARBA" id="ARBA00022475"/>
    </source>
</evidence>
<dbReference type="Proteomes" id="UP000181790">
    <property type="component" value="Unassembled WGS sequence"/>
</dbReference>
<keyword evidence="7" id="KW-0479">Metal-binding</keyword>
<comment type="caution">
    <text evidence="9">The sequence shown here is derived from an EMBL/GenBank/DDBJ whole genome shotgun (WGS) entry which is preliminary data.</text>
</comment>
<dbReference type="RefSeq" id="WP_071501301.1">
    <property type="nucleotide sequence ID" value="NZ_MORL01000001.1"/>
</dbReference>
<evidence type="ECO:0000256" key="4">
    <source>
        <dbReference type="ARBA" id="ARBA00022692"/>
    </source>
</evidence>
<dbReference type="GO" id="GO:0046872">
    <property type="term" value="F:metal ion binding"/>
    <property type="evidence" value="ECO:0007669"/>
    <property type="project" value="UniProtKB-KW"/>
</dbReference>
<keyword evidence="3 9" id="KW-0808">Transferase</keyword>
<evidence type="ECO:0000256" key="3">
    <source>
        <dbReference type="ARBA" id="ARBA00022679"/>
    </source>
</evidence>
<keyword evidence="7" id="KW-0460">Magnesium</keyword>
<organism evidence="9 10">
    <name type="scientific">Arsenicibacter rosenii</name>
    <dbReference type="NCBI Taxonomy" id="1750698"/>
    <lineage>
        <taxon>Bacteria</taxon>
        <taxon>Pseudomonadati</taxon>
        <taxon>Bacteroidota</taxon>
        <taxon>Cytophagia</taxon>
        <taxon>Cytophagales</taxon>
        <taxon>Spirosomataceae</taxon>
        <taxon>Arsenicibacter</taxon>
    </lineage>
</organism>
<dbReference type="GO" id="GO:0016780">
    <property type="term" value="F:phosphotransferase activity, for other substituted phosphate groups"/>
    <property type="evidence" value="ECO:0007669"/>
    <property type="project" value="InterPro"/>
</dbReference>
<keyword evidence="10" id="KW-1185">Reference proteome</keyword>
<dbReference type="PANTHER" id="PTHR22926:SF3">
    <property type="entry name" value="UNDECAPRENYL-PHOSPHATE ALPHA-N-ACETYLGLUCOSAMINYL 1-PHOSPHATE TRANSFERASE"/>
    <property type="match status" value="1"/>
</dbReference>
<keyword evidence="6 8" id="KW-0472">Membrane</keyword>
<evidence type="ECO:0000256" key="1">
    <source>
        <dbReference type="ARBA" id="ARBA00004651"/>
    </source>
</evidence>
<feature type="transmembrane region" description="Helical" evidence="8">
    <location>
        <begin position="317"/>
        <end position="338"/>
    </location>
</feature>
<reference evidence="9 10" key="1">
    <citation type="submission" date="2016-10" db="EMBL/GenBank/DDBJ databases">
        <title>Arsenicibacter rosenii gen. nov., sp. nov., an efficient arsenic-methylating bacterium isolated from an arsenic-contaminated paddy soil.</title>
        <authorList>
            <person name="Huang K."/>
        </authorList>
    </citation>
    <scope>NUCLEOTIDE SEQUENCE [LARGE SCALE GENOMIC DNA]</scope>
    <source>
        <strain evidence="9 10">SM-1</strain>
    </source>
</reference>
<dbReference type="GO" id="GO:0009103">
    <property type="term" value="P:lipopolysaccharide biosynthetic process"/>
    <property type="evidence" value="ECO:0007669"/>
    <property type="project" value="TreeGrafter"/>
</dbReference>
<dbReference type="PANTHER" id="PTHR22926">
    <property type="entry name" value="PHOSPHO-N-ACETYLMURAMOYL-PENTAPEPTIDE-TRANSFERASE"/>
    <property type="match status" value="1"/>
</dbReference>
<dbReference type="GO" id="GO:0071555">
    <property type="term" value="P:cell wall organization"/>
    <property type="evidence" value="ECO:0007669"/>
    <property type="project" value="TreeGrafter"/>
</dbReference>
<evidence type="ECO:0000313" key="9">
    <source>
        <dbReference type="EMBL" id="OIN60797.1"/>
    </source>
</evidence>
<dbReference type="InterPro" id="IPR000715">
    <property type="entry name" value="Glycosyl_transferase_4"/>
</dbReference>
<dbReference type="GO" id="GO:0005886">
    <property type="term" value="C:plasma membrane"/>
    <property type="evidence" value="ECO:0007669"/>
    <property type="project" value="UniProtKB-SubCell"/>
</dbReference>
<keyword evidence="2" id="KW-1003">Cell membrane</keyword>
<evidence type="ECO:0000313" key="10">
    <source>
        <dbReference type="Proteomes" id="UP000181790"/>
    </source>
</evidence>
<evidence type="ECO:0000256" key="8">
    <source>
        <dbReference type="SAM" id="Phobius"/>
    </source>
</evidence>
<gene>
    <name evidence="9" type="ORF">BLX24_01490</name>
</gene>
<feature type="transmembrane region" description="Helical" evidence="8">
    <location>
        <begin position="21"/>
        <end position="45"/>
    </location>
</feature>
<proteinExistence type="predicted"/>
<protein>
    <submittedName>
        <fullName evidence="9">Undecaprenyl-phosphate alpha-N-acetylglucosaminyl 1-phosphate transferase</fullName>
    </submittedName>
</protein>
<comment type="cofactor">
    <cofactor evidence="7">
        <name>Mg(2+)</name>
        <dbReference type="ChEBI" id="CHEBI:18420"/>
    </cofactor>
</comment>
<feature type="transmembrane region" description="Helical" evidence="8">
    <location>
        <begin position="267"/>
        <end position="296"/>
    </location>
</feature>
<keyword evidence="5 8" id="KW-1133">Transmembrane helix</keyword>
<feature type="transmembrane region" description="Helical" evidence="8">
    <location>
        <begin position="65"/>
        <end position="86"/>
    </location>
</feature>
<evidence type="ECO:0000256" key="5">
    <source>
        <dbReference type="ARBA" id="ARBA00022989"/>
    </source>
</evidence>
<dbReference type="OrthoDB" id="9783652at2"/>
<dbReference type="InterPro" id="IPR018480">
    <property type="entry name" value="PNAcMuramoyl-5peptid_Trfase_CS"/>
</dbReference>
<feature type="binding site" evidence="7">
    <location>
        <position position="237"/>
    </location>
    <ligand>
        <name>Mg(2+)</name>
        <dbReference type="ChEBI" id="CHEBI:18420"/>
    </ligand>
</feature>